<dbReference type="Pfam" id="PF01810">
    <property type="entry name" value="LysE"/>
    <property type="match status" value="1"/>
</dbReference>
<dbReference type="PANTHER" id="PTHR30086:SF20">
    <property type="entry name" value="ARGININE EXPORTER PROTEIN ARGO-RELATED"/>
    <property type="match status" value="1"/>
</dbReference>
<keyword evidence="4 6" id="KW-1133">Transmembrane helix</keyword>
<evidence type="ECO:0000256" key="6">
    <source>
        <dbReference type="SAM" id="Phobius"/>
    </source>
</evidence>
<proteinExistence type="predicted"/>
<dbReference type="InterPro" id="IPR001123">
    <property type="entry name" value="LeuE-type"/>
</dbReference>
<evidence type="ECO:0000256" key="2">
    <source>
        <dbReference type="ARBA" id="ARBA00022475"/>
    </source>
</evidence>
<evidence type="ECO:0000313" key="7">
    <source>
        <dbReference type="EMBL" id="OOF41489.1"/>
    </source>
</evidence>
<keyword evidence="8" id="KW-1185">Reference proteome</keyword>
<feature type="transmembrane region" description="Helical" evidence="6">
    <location>
        <begin position="40"/>
        <end position="65"/>
    </location>
</feature>
<keyword evidence="3 6" id="KW-0812">Transmembrane</keyword>
<protein>
    <recommendedName>
        <fullName evidence="9">Lysine transporter LysE</fullName>
    </recommendedName>
</protein>
<dbReference type="EMBL" id="MLHJ01000085">
    <property type="protein sequence ID" value="OOF41489.1"/>
    <property type="molecule type" value="Genomic_DNA"/>
</dbReference>
<dbReference type="GO" id="GO:0005886">
    <property type="term" value="C:plasma membrane"/>
    <property type="evidence" value="ECO:0007669"/>
    <property type="project" value="UniProtKB-SubCell"/>
</dbReference>
<dbReference type="AlphaFoldDB" id="A0A1V3IJE9"/>
<feature type="transmembrane region" description="Helical" evidence="6">
    <location>
        <begin position="6"/>
        <end position="28"/>
    </location>
</feature>
<accession>A0A1V3IJE9</accession>
<dbReference type="RefSeq" id="WP_077417213.1">
    <property type="nucleotide sequence ID" value="NZ_MLHJ01000085.1"/>
</dbReference>
<dbReference type="STRING" id="1908260.BKK50_08390"/>
<evidence type="ECO:0000256" key="4">
    <source>
        <dbReference type="ARBA" id="ARBA00022989"/>
    </source>
</evidence>
<dbReference type="OrthoDB" id="9804822at2"/>
<evidence type="ECO:0000256" key="1">
    <source>
        <dbReference type="ARBA" id="ARBA00004651"/>
    </source>
</evidence>
<evidence type="ECO:0008006" key="9">
    <source>
        <dbReference type="Google" id="ProtNLM"/>
    </source>
</evidence>
<keyword evidence="5 6" id="KW-0472">Membrane</keyword>
<organism evidence="7 8">
    <name type="scientific">Rodentibacter rarus</name>
    <dbReference type="NCBI Taxonomy" id="1908260"/>
    <lineage>
        <taxon>Bacteria</taxon>
        <taxon>Pseudomonadati</taxon>
        <taxon>Pseudomonadota</taxon>
        <taxon>Gammaproteobacteria</taxon>
        <taxon>Pasteurellales</taxon>
        <taxon>Pasteurellaceae</taxon>
        <taxon>Rodentibacter</taxon>
    </lineage>
</organism>
<reference evidence="7 8" key="1">
    <citation type="submission" date="2016-10" db="EMBL/GenBank/DDBJ databases">
        <title>Rodentibacter gen. nov. and new species.</title>
        <authorList>
            <person name="Christensen H."/>
        </authorList>
    </citation>
    <scope>NUCLEOTIDE SEQUENCE [LARGE SCALE GENOMIC DNA]</scope>
    <source>
        <strain evidence="7 8">CCUG17206</strain>
    </source>
</reference>
<feature type="transmembrane region" description="Helical" evidence="6">
    <location>
        <begin position="147"/>
        <end position="172"/>
    </location>
</feature>
<dbReference type="Proteomes" id="UP000189433">
    <property type="component" value="Unassembled WGS sequence"/>
</dbReference>
<gene>
    <name evidence="7" type="ORF">BKK50_08390</name>
</gene>
<evidence type="ECO:0000256" key="3">
    <source>
        <dbReference type="ARBA" id="ARBA00022692"/>
    </source>
</evidence>
<feature type="transmembrane region" description="Helical" evidence="6">
    <location>
        <begin position="71"/>
        <end position="93"/>
    </location>
</feature>
<comment type="subcellular location">
    <subcellularLocation>
        <location evidence="1">Cell membrane</location>
        <topology evidence="1">Multi-pass membrane protein</topology>
    </subcellularLocation>
</comment>
<name>A0A1V3IJE9_9PAST</name>
<evidence type="ECO:0000313" key="8">
    <source>
        <dbReference type="Proteomes" id="UP000189433"/>
    </source>
</evidence>
<dbReference type="PANTHER" id="PTHR30086">
    <property type="entry name" value="ARGININE EXPORTER PROTEIN ARGO"/>
    <property type="match status" value="1"/>
</dbReference>
<sequence>MTLSLLFYFTLSSLLIAALPGPAMMLTIQGSIEKGFKKGGAITLGILLGDVALLSGVIVGIGEVLSQSPKILAIMGTIANGYLIYLGVCNLWTLRHFVNVKESIINKFNWKTGFFITVINPKTIVFLLAYFPQFLDPKSLWSTTQQMILLSIIFLIAVAIVMFFYAFSASLAKQFLNRPNVQKIMNLTFGVLLIYLGVNGFIQQ</sequence>
<keyword evidence="2" id="KW-1003">Cell membrane</keyword>
<comment type="caution">
    <text evidence="7">The sequence shown here is derived from an EMBL/GenBank/DDBJ whole genome shotgun (WGS) entry which is preliminary data.</text>
</comment>
<feature type="transmembrane region" description="Helical" evidence="6">
    <location>
        <begin position="184"/>
        <end position="202"/>
    </location>
</feature>
<dbReference type="GO" id="GO:0015171">
    <property type="term" value="F:amino acid transmembrane transporter activity"/>
    <property type="evidence" value="ECO:0007669"/>
    <property type="project" value="TreeGrafter"/>
</dbReference>
<feature type="transmembrane region" description="Helical" evidence="6">
    <location>
        <begin position="114"/>
        <end position="135"/>
    </location>
</feature>
<evidence type="ECO:0000256" key="5">
    <source>
        <dbReference type="ARBA" id="ARBA00023136"/>
    </source>
</evidence>